<proteinExistence type="predicted"/>
<feature type="non-terminal residue" evidence="6">
    <location>
        <position position="1"/>
    </location>
</feature>
<evidence type="ECO:0000256" key="1">
    <source>
        <dbReference type="ARBA" id="ARBA00001957"/>
    </source>
</evidence>
<keyword evidence="2" id="KW-0596">Phosphopantetheine</keyword>
<dbReference type="Proteomes" id="UP000006023">
    <property type="component" value="Unassembled WGS sequence"/>
</dbReference>
<dbReference type="Gene3D" id="3.30.559.10">
    <property type="entry name" value="Chloramphenicol acetyltransferase-like domain"/>
    <property type="match status" value="1"/>
</dbReference>
<dbReference type="CDD" id="cd19540">
    <property type="entry name" value="LCL_NRPS-like"/>
    <property type="match status" value="1"/>
</dbReference>
<accession>G7GNI4</accession>
<dbReference type="SUPFAM" id="SSF52777">
    <property type="entry name" value="CoA-dependent acyltransferases"/>
    <property type="match status" value="2"/>
</dbReference>
<evidence type="ECO:0000259" key="5">
    <source>
        <dbReference type="PROSITE" id="PS50075"/>
    </source>
</evidence>
<evidence type="ECO:0000256" key="4">
    <source>
        <dbReference type="SAM" id="MobiDB-lite"/>
    </source>
</evidence>
<dbReference type="RefSeq" id="WP_005185655.1">
    <property type="nucleotide sequence ID" value="NZ_BAED01000028.1"/>
</dbReference>
<dbReference type="SMART" id="SM00823">
    <property type="entry name" value="PKS_PP"/>
    <property type="match status" value="1"/>
</dbReference>
<dbReference type="SUPFAM" id="SSF47336">
    <property type="entry name" value="ACP-like"/>
    <property type="match status" value="1"/>
</dbReference>
<reference evidence="6 7" key="1">
    <citation type="submission" date="2011-11" db="EMBL/GenBank/DDBJ databases">
        <title>Whole genome shotgun sequence of Gordonia amarae NBRC 15530.</title>
        <authorList>
            <person name="Takarada H."/>
            <person name="Hosoyama A."/>
            <person name="Tsuchikane K."/>
            <person name="Katsumata H."/>
            <person name="Yamazaki S."/>
            <person name="Fujita N."/>
        </authorList>
    </citation>
    <scope>NUCLEOTIDE SEQUENCE [LARGE SCALE GENOMIC DNA]</scope>
    <source>
        <strain evidence="6 7">NBRC 15530</strain>
    </source>
</reference>
<evidence type="ECO:0000256" key="3">
    <source>
        <dbReference type="ARBA" id="ARBA00022553"/>
    </source>
</evidence>
<sequence length="590" mass="62817">PAPDFDIADEDYEAPEGDDETAVAQVFADVLGLGRVGVTTSFFNLGGNSLSAMRLAARTGEVLETTVSVRDLFDAPTVRELVAAVGAGDKLAPITKADPRPEHIPVSFAQQRMWFMNQFDPDAPTYNIQAGVRLRGELDIEALRQAVLDVIERHEVLRTTFPGVDGEPTQVIHDLEWAGDNLDWAIVDSEAGLLHAATRGFVVSEQSAFRVRLLRSAPGEWIFLAVLHHIVSDGESMGPLLTDIVTAYVARAHGQAPAFAPLPIQFADYAIWQHDVLGDPQDAESVVGGQLEYWTDQLMGLPDVLELPADRPRPVTASASGASIDFAVPQGVAERIERLAAEYGLTSFMVVHAALAVLLSRLTAADDIAIATPIAGRGEKVLDPMVGMFVNTLVLRSELEPMMAFSELLEEVRETDLDAFANADVPFEAVVDAVGAVRSQAFAPLAQVMLSVDHSPGDGAATGRPAVDVGALTVEQIEPPTAFAQRDLSITVRTVAGRDWPAGMVYATDLFNEATMVTFAQRFLTLLDSLTDDPDGAIGAAQFLVAQEHSSLVDWSSGQSTAPVPGDGGGVPGVAHSGDRANGNDGVSDN</sequence>
<dbReference type="GO" id="GO:0008610">
    <property type="term" value="P:lipid biosynthetic process"/>
    <property type="evidence" value="ECO:0007669"/>
    <property type="project" value="UniProtKB-ARBA"/>
</dbReference>
<dbReference type="PANTHER" id="PTHR45527:SF1">
    <property type="entry name" value="FATTY ACID SYNTHASE"/>
    <property type="match status" value="1"/>
</dbReference>
<comment type="caution">
    <text evidence="6">The sequence shown here is derived from an EMBL/GenBank/DDBJ whole genome shotgun (WGS) entry which is preliminary data.</text>
</comment>
<evidence type="ECO:0000256" key="2">
    <source>
        <dbReference type="ARBA" id="ARBA00022450"/>
    </source>
</evidence>
<dbReference type="PROSITE" id="PS50075">
    <property type="entry name" value="CARRIER"/>
    <property type="match status" value="1"/>
</dbReference>
<protein>
    <submittedName>
        <fullName evidence="6">Putative non-ribosomal peptide synthetase</fullName>
    </submittedName>
</protein>
<dbReference type="AlphaFoldDB" id="G7GNI4"/>
<evidence type="ECO:0000313" key="7">
    <source>
        <dbReference type="Proteomes" id="UP000006023"/>
    </source>
</evidence>
<comment type="cofactor">
    <cofactor evidence="1">
        <name>pantetheine 4'-phosphate</name>
        <dbReference type="ChEBI" id="CHEBI:47942"/>
    </cofactor>
</comment>
<dbReference type="InterPro" id="IPR023213">
    <property type="entry name" value="CAT-like_dom_sf"/>
</dbReference>
<dbReference type="Gene3D" id="1.10.1200.10">
    <property type="entry name" value="ACP-like"/>
    <property type="match status" value="1"/>
</dbReference>
<dbReference type="GO" id="GO:0003824">
    <property type="term" value="F:catalytic activity"/>
    <property type="evidence" value="ECO:0007669"/>
    <property type="project" value="InterPro"/>
</dbReference>
<organism evidence="6 7">
    <name type="scientific">Gordonia amarae NBRC 15530</name>
    <dbReference type="NCBI Taxonomy" id="1075090"/>
    <lineage>
        <taxon>Bacteria</taxon>
        <taxon>Bacillati</taxon>
        <taxon>Actinomycetota</taxon>
        <taxon>Actinomycetes</taxon>
        <taxon>Mycobacteriales</taxon>
        <taxon>Gordoniaceae</taxon>
        <taxon>Gordonia</taxon>
    </lineage>
</organism>
<dbReference type="STRING" id="1075090.GOAMR_28_00520"/>
<feature type="domain" description="Carrier" evidence="5">
    <location>
        <begin position="14"/>
        <end position="89"/>
    </location>
</feature>
<dbReference type="eggNOG" id="COG1020">
    <property type="taxonomic scope" value="Bacteria"/>
</dbReference>
<dbReference type="Pfam" id="PF00668">
    <property type="entry name" value="Condensation"/>
    <property type="match status" value="1"/>
</dbReference>
<feature type="region of interest" description="Disordered" evidence="4">
    <location>
        <begin position="554"/>
        <end position="590"/>
    </location>
</feature>
<dbReference type="InterPro" id="IPR036736">
    <property type="entry name" value="ACP-like_sf"/>
</dbReference>
<dbReference type="InterPro" id="IPR001242">
    <property type="entry name" value="Condensation_dom"/>
</dbReference>
<dbReference type="GO" id="GO:0043041">
    <property type="term" value="P:amino acid activation for nonribosomal peptide biosynthetic process"/>
    <property type="evidence" value="ECO:0007669"/>
    <property type="project" value="TreeGrafter"/>
</dbReference>
<keyword evidence="3" id="KW-0597">Phosphoprotein</keyword>
<dbReference type="EMBL" id="BAED01000028">
    <property type="protein sequence ID" value="GAB05159.1"/>
    <property type="molecule type" value="Genomic_DNA"/>
</dbReference>
<dbReference type="InterPro" id="IPR009081">
    <property type="entry name" value="PP-bd_ACP"/>
</dbReference>
<keyword evidence="7" id="KW-1185">Reference proteome</keyword>
<evidence type="ECO:0000313" key="6">
    <source>
        <dbReference type="EMBL" id="GAB05159.1"/>
    </source>
</evidence>
<dbReference type="Pfam" id="PF00550">
    <property type="entry name" value="PP-binding"/>
    <property type="match status" value="1"/>
</dbReference>
<dbReference type="GO" id="GO:0005737">
    <property type="term" value="C:cytoplasm"/>
    <property type="evidence" value="ECO:0007669"/>
    <property type="project" value="TreeGrafter"/>
</dbReference>
<gene>
    <name evidence="6" type="ORF">GOAMR_28_00520</name>
</gene>
<dbReference type="GO" id="GO:0031177">
    <property type="term" value="F:phosphopantetheine binding"/>
    <property type="evidence" value="ECO:0007669"/>
    <property type="project" value="InterPro"/>
</dbReference>
<dbReference type="GO" id="GO:0044550">
    <property type="term" value="P:secondary metabolite biosynthetic process"/>
    <property type="evidence" value="ECO:0007669"/>
    <property type="project" value="TreeGrafter"/>
</dbReference>
<dbReference type="Gene3D" id="3.30.559.30">
    <property type="entry name" value="Nonribosomal peptide synthetase, condensation domain"/>
    <property type="match status" value="1"/>
</dbReference>
<name>G7GNI4_9ACTN</name>
<dbReference type="InterPro" id="IPR020806">
    <property type="entry name" value="PKS_PP-bd"/>
</dbReference>
<dbReference type="PANTHER" id="PTHR45527">
    <property type="entry name" value="NONRIBOSOMAL PEPTIDE SYNTHETASE"/>
    <property type="match status" value="1"/>
</dbReference>